<evidence type="ECO:0000256" key="5">
    <source>
        <dbReference type="ARBA" id="ARBA00038292"/>
    </source>
</evidence>
<evidence type="ECO:0000256" key="4">
    <source>
        <dbReference type="ARBA" id="ARBA00022643"/>
    </source>
</evidence>
<sequence>MNVLVINSSPNKDKGNTAVILNPFLEGVKEEDAEVEIYYTKDLNINPCKGEVSCWMKNPGKCILNDDMSWLAPKAIKADILVLATPVYCDGINTHMQMFLERLLPRAMPSIELREGHTRHPHREITHGKLVLVSSCGLWELDNFDSMVSHIKAYCRNADLEFAGALLRPHALFLKRMLEQGAPVKDVIETARESGRQLVKGGRIPVDMQDTVSRPIISLDMFIRTYNHGVKRRQGDDV</sequence>
<dbReference type="SUPFAM" id="SSF52218">
    <property type="entry name" value="Flavoproteins"/>
    <property type="match status" value="1"/>
</dbReference>
<organism evidence="7 8">
    <name type="scientific">Methanobacterium bryantii</name>
    <dbReference type="NCBI Taxonomy" id="2161"/>
    <lineage>
        <taxon>Archaea</taxon>
        <taxon>Methanobacteriati</taxon>
        <taxon>Methanobacteriota</taxon>
        <taxon>Methanomada group</taxon>
        <taxon>Methanobacteria</taxon>
        <taxon>Methanobacteriales</taxon>
        <taxon>Methanobacteriaceae</taxon>
        <taxon>Methanobacterium</taxon>
    </lineage>
</organism>
<dbReference type="InterPro" id="IPR029039">
    <property type="entry name" value="Flavoprotein-like_sf"/>
</dbReference>
<dbReference type="PANTHER" id="PTHR43278:SF2">
    <property type="entry name" value="IRON-SULFUR FLAVOPROTEIN"/>
    <property type="match status" value="1"/>
</dbReference>
<gene>
    <name evidence="7" type="ORF">ASJ80_13715</name>
</gene>
<evidence type="ECO:0000313" key="7">
    <source>
        <dbReference type="EMBL" id="PAV05911.1"/>
    </source>
</evidence>
<evidence type="ECO:0000256" key="2">
    <source>
        <dbReference type="ARBA" id="ARBA00001966"/>
    </source>
</evidence>
<evidence type="ECO:0000313" key="8">
    <source>
        <dbReference type="Proteomes" id="UP000217784"/>
    </source>
</evidence>
<comment type="caution">
    <text evidence="7">The sequence shown here is derived from an EMBL/GenBank/DDBJ whole genome shotgun (WGS) entry which is preliminary data.</text>
</comment>
<dbReference type="Proteomes" id="UP000217784">
    <property type="component" value="Unassembled WGS sequence"/>
</dbReference>
<protein>
    <submittedName>
        <fullName evidence="7">Iron-sulfur protein</fullName>
    </submittedName>
</protein>
<accession>A0A2A2H8X0</accession>
<dbReference type="PANTHER" id="PTHR43278">
    <property type="entry name" value="NAD(P)H-DEPENDENT FMN-CONTAINING OXIDOREDUCTASE YWQN-RELATED"/>
    <property type="match status" value="1"/>
</dbReference>
<name>A0A2A2H8X0_METBR</name>
<evidence type="ECO:0000259" key="6">
    <source>
        <dbReference type="Pfam" id="PF03358"/>
    </source>
</evidence>
<proteinExistence type="inferred from homology"/>
<reference evidence="7 8" key="1">
    <citation type="journal article" date="2017" name="BMC Genomics">
        <title>Genomic analysis of methanogenic archaea reveals a shift towards energy conservation.</title>
        <authorList>
            <person name="Gilmore S.P."/>
            <person name="Henske J.K."/>
            <person name="Sexton J.A."/>
            <person name="Solomon K.V."/>
            <person name="Seppala S."/>
            <person name="Yoo J.I."/>
            <person name="Huyett L.M."/>
            <person name="Pressman A."/>
            <person name="Cogan J.Z."/>
            <person name="Kivenson V."/>
            <person name="Peng X."/>
            <person name="Tan Y."/>
            <person name="Valentine D.L."/>
            <person name="O'Malley M.A."/>
        </authorList>
    </citation>
    <scope>NUCLEOTIDE SEQUENCE [LARGE SCALE GENOMIC DNA]</scope>
    <source>
        <strain evidence="7 8">M.o.H.</strain>
    </source>
</reference>
<dbReference type="InterPro" id="IPR005025">
    <property type="entry name" value="FMN_Rdtase-like_dom"/>
</dbReference>
<dbReference type="OrthoDB" id="9059at2157"/>
<comment type="cofactor">
    <cofactor evidence="2">
        <name>[4Fe-4S] cluster</name>
        <dbReference type="ChEBI" id="CHEBI:49883"/>
    </cofactor>
</comment>
<evidence type="ECO:0000256" key="1">
    <source>
        <dbReference type="ARBA" id="ARBA00001917"/>
    </source>
</evidence>
<comment type="cofactor">
    <cofactor evidence="1">
        <name>FMN</name>
        <dbReference type="ChEBI" id="CHEBI:58210"/>
    </cofactor>
</comment>
<dbReference type="InterPro" id="IPR051796">
    <property type="entry name" value="ISF_SsuE-like"/>
</dbReference>
<dbReference type="AlphaFoldDB" id="A0A2A2H8X0"/>
<dbReference type="RefSeq" id="WP_069583365.1">
    <property type="nucleotide sequence ID" value="NZ_LMVM01000001.1"/>
</dbReference>
<keyword evidence="8" id="KW-1185">Reference proteome</keyword>
<dbReference type="Pfam" id="PF03358">
    <property type="entry name" value="FMN_red"/>
    <property type="match status" value="1"/>
</dbReference>
<dbReference type="Gene3D" id="3.40.50.360">
    <property type="match status" value="1"/>
</dbReference>
<feature type="domain" description="NADPH-dependent FMN reductase-like" evidence="6">
    <location>
        <begin position="1"/>
        <end position="135"/>
    </location>
</feature>
<keyword evidence="4" id="KW-0288">FMN</keyword>
<keyword evidence="3" id="KW-0285">Flavoprotein</keyword>
<dbReference type="EMBL" id="LMVM01000001">
    <property type="protein sequence ID" value="PAV05911.1"/>
    <property type="molecule type" value="Genomic_DNA"/>
</dbReference>
<dbReference type="GO" id="GO:0016491">
    <property type="term" value="F:oxidoreductase activity"/>
    <property type="evidence" value="ECO:0007669"/>
    <property type="project" value="InterPro"/>
</dbReference>
<comment type="similarity">
    <text evidence="5">Belongs to the SsuE family. Isf subfamily.</text>
</comment>
<evidence type="ECO:0000256" key="3">
    <source>
        <dbReference type="ARBA" id="ARBA00022630"/>
    </source>
</evidence>